<name>A0A7L7YLZ4_9RICK</name>
<keyword evidence="2" id="KW-0808">Transferase</keyword>
<organism evidence="2 3">
    <name type="scientific">Candidatus Wolbachia massiliensis</name>
    <dbReference type="NCBI Taxonomy" id="1845000"/>
    <lineage>
        <taxon>Bacteria</taxon>
        <taxon>Pseudomonadati</taxon>
        <taxon>Pseudomonadota</taxon>
        <taxon>Alphaproteobacteria</taxon>
        <taxon>Rickettsiales</taxon>
        <taxon>Anaplasmataceae</taxon>
        <taxon>Wolbachieae</taxon>
        <taxon>Wolbachia</taxon>
    </lineage>
</organism>
<dbReference type="KEGG" id="wms:ID128_04625"/>
<gene>
    <name evidence="2" type="primary">tsaB</name>
    <name evidence="2" type="ORF">ID128_04625</name>
</gene>
<dbReference type="Pfam" id="PF00814">
    <property type="entry name" value="TsaD"/>
    <property type="match status" value="1"/>
</dbReference>
<dbReference type="AlphaFoldDB" id="A0A7L7YLZ4"/>
<dbReference type="GO" id="GO:0016740">
    <property type="term" value="F:transferase activity"/>
    <property type="evidence" value="ECO:0007669"/>
    <property type="project" value="UniProtKB-KW"/>
</dbReference>
<accession>A0A7L7YLZ4</accession>
<feature type="domain" description="Gcp-like" evidence="1">
    <location>
        <begin position="30"/>
        <end position="105"/>
    </location>
</feature>
<dbReference type="RefSeq" id="WP_191110898.1">
    <property type="nucleotide sequence ID" value="NZ_CP061738.1"/>
</dbReference>
<reference evidence="2 3" key="1">
    <citation type="submission" date="2020-09" db="EMBL/GenBank/DDBJ databases">
        <title>An Earliest Endosymbiont, Wolbachia massiliensis sp. nov., Strain PL13 From the Bed Bug (Cimex hemipterius), Type strain of a New supergroup T.</title>
        <authorList>
            <person name="Laidoudi Y."/>
            <person name="Levasseur A."/>
            <person name="Medkour H."/>
            <person name="Maaloum M."/>
            <person name="BenKhedher M."/>
            <person name="Sambou M."/>
            <person name="Bassene H."/>
            <person name="Davoust B."/>
            <person name="Fenollar F."/>
            <person name="Raoult D."/>
            <person name="Mediannikov O."/>
        </authorList>
    </citation>
    <scope>NUCLEOTIDE SEQUENCE [LARGE SCALE GENOMIC DNA]</scope>
    <source>
        <strain evidence="2 3">PL13</strain>
    </source>
</reference>
<evidence type="ECO:0000313" key="3">
    <source>
        <dbReference type="Proteomes" id="UP000516514"/>
    </source>
</evidence>
<dbReference type="Proteomes" id="UP000516514">
    <property type="component" value="Chromosome"/>
</dbReference>
<dbReference type="Gene3D" id="3.30.420.40">
    <property type="match status" value="1"/>
</dbReference>
<sequence length="204" mass="22367">MSILAIDTVGIGSSIAIIDYDGKCFVECNSASNSHAESFFQILNTLFDKHNYNYDKIDHLAVVVGPGSFTGIRVGISAAKGINLVTNKPLYGINALEVQAYAISLLCINNKKNIRAIIKNAQGFYTQLFDCNLLPLSGPDVVTGSQCLDTGITDSNSITYMDCNLPKLNASHVGLLVHYRLENKQKLNEVEALYLNEPQYMKLL</sequence>
<proteinExistence type="predicted"/>
<dbReference type="SUPFAM" id="SSF53067">
    <property type="entry name" value="Actin-like ATPase domain"/>
    <property type="match status" value="1"/>
</dbReference>
<dbReference type="GO" id="GO:0002949">
    <property type="term" value="P:tRNA threonylcarbamoyladenosine modification"/>
    <property type="evidence" value="ECO:0007669"/>
    <property type="project" value="InterPro"/>
</dbReference>
<evidence type="ECO:0000259" key="1">
    <source>
        <dbReference type="Pfam" id="PF00814"/>
    </source>
</evidence>
<dbReference type="InterPro" id="IPR000905">
    <property type="entry name" value="Gcp-like_dom"/>
</dbReference>
<protein>
    <submittedName>
        <fullName evidence="2">tRNA (Adenosine(37)-N6)-threonylcarbamoyltransferase complex dimerization subunit type 1 TsaB</fullName>
    </submittedName>
</protein>
<dbReference type="EMBL" id="CP061738">
    <property type="protein sequence ID" value="QOD38078.1"/>
    <property type="molecule type" value="Genomic_DNA"/>
</dbReference>
<keyword evidence="3" id="KW-1185">Reference proteome</keyword>
<evidence type="ECO:0000313" key="2">
    <source>
        <dbReference type="EMBL" id="QOD38078.1"/>
    </source>
</evidence>
<dbReference type="NCBIfam" id="TIGR03725">
    <property type="entry name" value="T6A_YeaZ"/>
    <property type="match status" value="1"/>
</dbReference>
<dbReference type="InterPro" id="IPR022496">
    <property type="entry name" value="T6A_TsaB"/>
</dbReference>
<dbReference type="InterPro" id="IPR043129">
    <property type="entry name" value="ATPase_NBD"/>
</dbReference>